<dbReference type="AlphaFoldDB" id="A0A0D2EZ02"/>
<dbReference type="STRING" id="348802.A0A0D2EZ02"/>
<evidence type="ECO:0000259" key="2">
    <source>
        <dbReference type="Pfam" id="PF13460"/>
    </source>
</evidence>
<dbReference type="Pfam" id="PF13460">
    <property type="entry name" value="NAD_binding_10"/>
    <property type="match status" value="1"/>
</dbReference>
<reference evidence="3 4" key="1">
    <citation type="submission" date="2015-01" db="EMBL/GenBank/DDBJ databases">
        <title>The Genome Sequence of Exophiala xenobiotica CBS118157.</title>
        <authorList>
            <consortium name="The Broad Institute Genomics Platform"/>
            <person name="Cuomo C."/>
            <person name="de Hoog S."/>
            <person name="Gorbushina A."/>
            <person name="Stielow B."/>
            <person name="Teixiera M."/>
            <person name="Abouelleil A."/>
            <person name="Chapman S.B."/>
            <person name="Priest M."/>
            <person name="Young S.K."/>
            <person name="Wortman J."/>
            <person name="Nusbaum C."/>
            <person name="Birren B."/>
        </authorList>
    </citation>
    <scope>NUCLEOTIDE SEQUENCE [LARGE SCALE GENOMIC DNA]</scope>
    <source>
        <strain evidence="3 4">CBS 118157</strain>
    </source>
</reference>
<proteinExistence type="inferred from homology"/>
<evidence type="ECO:0000313" key="3">
    <source>
        <dbReference type="EMBL" id="KIW52974.1"/>
    </source>
</evidence>
<feature type="domain" description="NAD(P)-binding" evidence="2">
    <location>
        <begin position="9"/>
        <end position="216"/>
    </location>
</feature>
<dbReference type="InterPro" id="IPR016040">
    <property type="entry name" value="NAD(P)-bd_dom"/>
</dbReference>
<dbReference type="HOGENOM" id="CLU_025711_4_1_1"/>
<dbReference type="RefSeq" id="XP_013313558.1">
    <property type="nucleotide sequence ID" value="XM_013458104.1"/>
</dbReference>
<dbReference type="Proteomes" id="UP000054342">
    <property type="component" value="Unassembled WGS sequence"/>
</dbReference>
<accession>A0A0D2EZ02</accession>
<dbReference type="EMBL" id="KN847321">
    <property type="protein sequence ID" value="KIW52974.1"/>
    <property type="molecule type" value="Genomic_DNA"/>
</dbReference>
<dbReference type="InterPro" id="IPR051606">
    <property type="entry name" value="Polyketide_Oxido-like"/>
</dbReference>
<dbReference type="InterPro" id="IPR036291">
    <property type="entry name" value="NAD(P)-bd_dom_sf"/>
</dbReference>
<organism evidence="3 4">
    <name type="scientific">Exophiala xenobiotica</name>
    <dbReference type="NCBI Taxonomy" id="348802"/>
    <lineage>
        <taxon>Eukaryota</taxon>
        <taxon>Fungi</taxon>
        <taxon>Dikarya</taxon>
        <taxon>Ascomycota</taxon>
        <taxon>Pezizomycotina</taxon>
        <taxon>Eurotiomycetes</taxon>
        <taxon>Chaetothyriomycetidae</taxon>
        <taxon>Chaetothyriales</taxon>
        <taxon>Herpotrichiellaceae</taxon>
        <taxon>Exophiala</taxon>
    </lineage>
</organism>
<keyword evidence="4" id="KW-1185">Reference proteome</keyword>
<evidence type="ECO:0000256" key="1">
    <source>
        <dbReference type="ARBA" id="ARBA00038376"/>
    </source>
</evidence>
<dbReference type="Gene3D" id="3.40.50.720">
    <property type="entry name" value="NAD(P)-binding Rossmann-like Domain"/>
    <property type="match status" value="1"/>
</dbReference>
<comment type="similarity">
    <text evidence="1">Belongs to the avfA family.</text>
</comment>
<dbReference type="GO" id="GO:0004074">
    <property type="term" value="F:biliverdin reductase [NAD(P)H] activity"/>
    <property type="evidence" value="ECO:0007669"/>
    <property type="project" value="TreeGrafter"/>
</dbReference>
<dbReference type="GO" id="GO:0042602">
    <property type="term" value="F:riboflavin reductase (NADPH) activity"/>
    <property type="evidence" value="ECO:0007669"/>
    <property type="project" value="TreeGrafter"/>
</dbReference>
<dbReference type="GeneID" id="25330489"/>
<gene>
    <name evidence="3" type="ORF">PV05_08581</name>
</gene>
<dbReference type="PANTHER" id="PTHR43355:SF2">
    <property type="entry name" value="FLAVIN REDUCTASE (NADPH)"/>
    <property type="match status" value="1"/>
</dbReference>
<sequence length="230" mass="24371">MLPQILLIGATGRTGKLVLDEALTRGHLVTALVRKPNSSLPQHANLITVTGDPCNATDVEKAVRSTKPGVPVVIISTLGQTRTSGNPWAAPSSPARFMDASAKAVLAASEAVKDSGIQIDKLVVMSMFGVGDSFANLNILLRWTFNHSNMDQTLEDQTLVDQTVRNGNLPFVLVRPVILNEAEAAPVKVYPSSAEGVGFMPKVSVKSVAKFLVDAASKGDWDSTAPVITN</sequence>
<dbReference type="OrthoDB" id="419598at2759"/>
<evidence type="ECO:0000313" key="4">
    <source>
        <dbReference type="Proteomes" id="UP000054342"/>
    </source>
</evidence>
<dbReference type="PANTHER" id="PTHR43355">
    <property type="entry name" value="FLAVIN REDUCTASE (NADPH)"/>
    <property type="match status" value="1"/>
</dbReference>
<dbReference type="SUPFAM" id="SSF51735">
    <property type="entry name" value="NAD(P)-binding Rossmann-fold domains"/>
    <property type="match status" value="1"/>
</dbReference>
<protein>
    <recommendedName>
        <fullName evidence="2">NAD(P)-binding domain-containing protein</fullName>
    </recommendedName>
</protein>
<name>A0A0D2EZ02_9EURO</name>